<dbReference type="Proteomes" id="UP001604277">
    <property type="component" value="Unassembled WGS sequence"/>
</dbReference>
<accession>A0ABD1RMZ6</accession>
<evidence type="ECO:0000256" key="1">
    <source>
        <dbReference type="SAM" id="MobiDB-lite"/>
    </source>
</evidence>
<reference evidence="3" key="1">
    <citation type="submission" date="2024-07" db="EMBL/GenBank/DDBJ databases">
        <title>Two chromosome-level genome assemblies of Korean endemic species Abeliophyllum distichum and Forsythia ovata (Oleaceae).</title>
        <authorList>
            <person name="Jang H."/>
        </authorList>
    </citation>
    <scope>NUCLEOTIDE SEQUENCE [LARGE SCALE GENOMIC DNA]</scope>
</reference>
<name>A0ABD1RMZ6_9LAMI</name>
<keyword evidence="3" id="KW-1185">Reference proteome</keyword>
<gene>
    <name evidence="2" type="ORF">Fot_41761</name>
</gene>
<dbReference type="AlphaFoldDB" id="A0ABD1RMZ6"/>
<feature type="region of interest" description="Disordered" evidence="1">
    <location>
        <begin position="1"/>
        <end position="21"/>
    </location>
</feature>
<protein>
    <submittedName>
        <fullName evidence="2">Uncharacterized protein</fullName>
    </submittedName>
</protein>
<sequence length="129" mass="14812">MGGIEARGEHEPDQEEGSGREEWIEYQGRSLTLISTSRKVTLLSTEQAIFMPNHRTQETAFRTIRLHTDQANQNSISLPIEDLFPISWKTLFAALSLIPLQGDFHKYKSLCMPTTYECDMNGLHLMKER</sequence>
<proteinExistence type="predicted"/>
<organism evidence="2 3">
    <name type="scientific">Forsythia ovata</name>
    <dbReference type="NCBI Taxonomy" id="205694"/>
    <lineage>
        <taxon>Eukaryota</taxon>
        <taxon>Viridiplantae</taxon>
        <taxon>Streptophyta</taxon>
        <taxon>Embryophyta</taxon>
        <taxon>Tracheophyta</taxon>
        <taxon>Spermatophyta</taxon>
        <taxon>Magnoliopsida</taxon>
        <taxon>eudicotyledons</taxon>
        <taxon>Gunneridae</taxon>
        <taxon>Pentapetalae</taxon>
        <taxon>asterids</taxon>
        <taxon>lamiids</taxon>
        <taxon>Lamiales</taxon>
        <taxon>Oleaceae</taxon>
        <taxon>Forsythieae</taxon>
        <taxon>Forsythia</taxon>
    </lineage>
</organism>
<dbReference type="EMBL" id="JBFOLJ010000012">
    <property type="protein sequence ID" value="KAL2488469.1"/>
    <property type="molecule type" value="Genomic_DNA"/>
</dbReference>
<evidence type="ECO:0000313" key="3">
    <source>
        <dbReference type="Proteomes" id="UP001604277"/>
    </source>
</evidence>
<evidence type="ECO:0000313" key="2">
    <source>
        <dbReference type="EMBL" id="KAL2488469.1"/>
    </source>
</evidence>
<comment type="caution">
    <text evidence="2">The sequence shown here is derived from an EMBL/GenBank/DDBJ whole genome shotgun (WGS) entry which is preliminary data.</text>
</comment>